<keyword evidence="1" id="KW-1133">Transmembrane helix</keyword>
<dbReference type="PANTHER" id="PTHR33371:SF17">
    <property type="entry name" value="MCE-FAMILY PROTEIN MCE1B"/>
    <property type="match status" value="1"/>
</dbReference>
<organism evidence="4 5">
    <name type="scientific">Nocardioides perillae</name>
    <dbReference type="NCBI Taxonomy" id="1119534"/>
    <lineage>
        <taxon>Bacteria</taxon>
        <taxon>Bacillati</taxon>
        <taxon>Actinomycetota</taxon>
        <taxon>Actinomycetes</taxon>
        <taxon>Propionibacteriales</taxon>
        <taxon>Nocardioidaceae</taxon>
        <taxon>Nocardioides</taxon>
    </lineage>
</organism>
<keyword evidence="1" id="KW-0812">Transmembrane</keyword>
<keyword evidence="5" id="KW-1185">Reference proteome</keyword>
<evidence type="ECO:0000259" key="3">
    <source>
        <dbReference type="Pfam" id="PF11887"/>
    </source>
</evidence>
<dbReference type="InterPro" id="IPR003399">
    <property type="entry name" value="Mce/MlaD"/>
</dbReference>
<accession>A0A7Y9RSI0</accession>
<dbReference type="Proteomes" id="UP000544110">
    <property type="component" value="Unassembled WGS sequence"/>
</dbReference>
<dbReference type="GO" id="GO:0005576">
    <property type="term" value="C:extracellular region"/>
    <property type="evidence" value="ECO:0007669"/>
    <property type="project" value="TreeGrafter"/>
</dbReference>
<comment type="caution">
    <text evidence="4">The sequence shown here is derived from an EMBL/GenBank/DDBJ whole genome shotgun (WGS) entry which is preliminary data.</text>
</comment>
<dbReference type="Pfam" id="PF02470">
    <property type="entry name" value="MlaD"/>
    <property type="match status" value="1"/>
</dbReference>
<keyword evidence="1" id="KW-0472">Membrane</keyword>
<dbReference type="InterPro" id="IPR005693">
    <property type="entry name" value="Mce"/>
</dbReference>
<sequence>MKLLDQKTAADATRLLVFIVTTTLATSLLVILIGNITFGESRPFRAVFTDVTGVVEGDDVRVAGVKVGTVEEIELRGDRAVLTFSVAEGTPVTGATNATVRYRNLVGQRYISLTDGIGDAAELEAGATIPVERTAPALDLTVLFNGFKPLFQALSPADVNRLSYEIVQVFQGEGGTVESLLANTASLTDTLADRDEVISSLITNLDDVLTRISDRDDELSRLIINFRQLVGGLKDDREAILGSLDQISALSVETADLVDGIREPFVEDVRELRRFAGNLNEPANKAELDRAMQVLPIKLEKIGRTAIYGSYFNFFLCQFRADVSLAGQDLGTIRYPVPGTRAPERCDLG</sequence>
<dbReference type="AlphaFoldDB" id="A0A7Y9RSI0"/>
<dbReference type="NCBIfam" id="TIGR00996">
    <property type="entry name" value="Mtu_fam_mce"/>
    <property type="match status" value="1"/>
</dbReference>
<dbReference type="EMBL" id="JACCAC010000001">
    <property type="protein sequence ID" value="NYG53702.1"/>
    <property type="molecule type" value="Genomic_DNA"/>
</dbReference>
<dbReference type="PANTHER" id="PTHR33371">
    <property type="entry name" value="INTERMEMBRANE PHOSPHOLIPID TRANSPORT SYSTEM BINDING PROTEIN MLAD-RELATED"/>
    <property type="match status" value="1"/>
</dbReference>
<reference evidence="4 5" key="1">
    <citation type="submission" date="2020-07" db="EMBL/GenBank/DDBJ databases">
        <title>Sequencing the genomes of 1000 actinobacteria strains.</title>
        <authorList>
            <person name="Klenk H.-P."/>
        </authorList>
    </citation>
    <scope>NUCLEOTIDE SEQUENCE [LARGE SCALE GENOMIC DNA]</scope>
    <source>
        <strain evidence="4 5">DSM 24552</strain>
    </source>
</reference>
<protein>
    <submittedName>
        <fullName evidence="4">Phospholipid/cholesterol/gamma-HCH transport system substrate-binding protein</fullName>
    </submittedName>
</protein>
<evidence type="ECO:0000313" key="4">
    <source>
        <dbReference type="EMBL" id="NYG53702.1"/>
    </source>
</evidence>
<dbReference type="GO" id="GO:0051701">
    <property type="term" value="P:biological process involved in interaction with host"/>
    <property type="evidence" value="ECO:0007669"/>
    <property type="project" value="TreeGrafter"/>
</dbReference>
<evidence type="ECO:0000256" key="1">
    <source>
        <dbReference type="SAM" id="Phobius"/>
    </source>
</evidence>
<feature type="domain" description="Mammalian cell entry C-terminal" evidence="3">
    <location>
        <begin position="120"/>
        <end position="281"/>
    </location>
</feature>
<dbReference type="RefSeq" id="WP_179516479.1">
    <property type="nucleotide sequence ID" value="NZ_JACCAC010000001.1"/>
</dbReference>
<proteinExistence type="predicted"/>
<gene>
    <name evidence="4" type="ORF">BJ989_000006</name>
</gene>
<dbReference type="InterPro" id="IPR024516">
    <property type="entry name" value="Mce_C"/>
</dbReference>
<dbReference type="InterPro" id="IPR052336">
    <property type="entry name" value="MlaD_Phospholipid_Transporter"/>
</dbReference>
<feature type="domain" description="Mce/MlaD" evidence="2">
    <location>
        <begin position="42"/>
        <end position="116"/>
    </location>
</feature>
<evidence type="ECO:0000313" key="5">
    <source>
        <dbReference type="Proteomes" id="UP000544110"/>
    </source>
</evidence>
<feature type="transmembrane region" description="Helical" evidence="1">
    <location>
        <begin position="12"/>
        <end position="34"/>
    </location>
</feature>
<name>A0A7Y9RSI0_9ACTN</name>
<evidence type="ECO:0000259" key="2">
    <source>
        <dbReference type="Pfam" id="PF02470"/>
    </source>
</evidence>
<dbReference type="Pfam" id="PF11887">
    <property type="entry name" value="Mce4_CUP1"/>
    <property type="match status" value="1"/>
</dbReference>